<keyword evidence="2" id="KW-1185">Reference proteome</keyword>
<dbReference type="Gene3D" id="3.30.420.40">
    <property type="match status" value="2"/>
</dbReference>
<gene>
    <name evidence="1" type="ORF">RhiirA4_508075</name>
</gene>
<dbReference type="SUPFAM" id="SSF53067">
    <property type="entry name" value="Actin-like ATPase domain"/>
    <property type="match status" value="2"/>
</dbReference>
<dbReference type="PANTHER" id="PTHR14187:SF5">
    <property type="entry name" value="HEAT SHOCK 70 KDA PROTEIN 12A"/>
    <property type="match status" value="1"/>
</dbReference>
<sequence length="582" mass="67043">MSWEKISVVVGLDFGTTYSGFSYCHTESKHDVADTKNIRTNDKWPGEVGNLKTNTVLQYDSNFVNVERWGNPALAKQPKSKRANNETRPVELFKLHLGNLQKENRPKLPVELRSEESESHEKAITDYLREIGKLIKETVETRKGVDFKENVLLVLTVPAEYSENDKATMRECARKAGLIDLIKNKKSQKLQFTTEPEAAAIYCMKNKLQQYNLLTIGTMFMIVDCGGGTVDLTTRKLIGIKPFQLGEVTERIGDFCGSTFIDNEFVKFLRRKLGTRAIDRLKENNYGQFQYLIQEFCRRVKEPFTGEDMEFRRELDIEVTAPMLLEYVDEDTREILEDNEWLIEINYEDVISWFDPIISKINRMINIQLLNTQGTCSAMFLVGGFSESKYLQKRIMQDFQHRVQVISVSNQPVAAVVRGATMYGLSLKYSSVAKKLGNRKEYVISTRKLNFTYGIKILSRWKDHHPPNRKVFNDRIYLFETFVQRGKEVEVDEKFISKGYTPLGSTQTALKFELFKTPEKDANYHDEPGMELVGTLRVPLDANRKVTFGFSFGQMEITAFAKNELGQNVQVRFELSKDSVYL</sequence>
<dbReference type="Gene3D" id="3.90.640.10">
    <property type="entry name" value="Actin, Chain A, domain 4"/>
    <property type="match status" value="1"/>
</dbReference>
<evidence type="ECO:0000313" key="1">
    <source>
        <dbReference type="EMBL" id="PKY56746.1"/>
    </source>
</evidence>
<name>A0A2I1HCY7_9GLOM</name>
<dbReference type="Proteomes" id="UP000234323">
    <property type="component" value="Unassembled WGS sequence"/>
</dbReference>
<accession>A0A2I1HCY7</accession>
<evidence type="ECO:0000313" key="2">
    <source>
        <dbReference type="Proteomes" id="UP000234323"/>
    </source>
</evidence>
<protein>
    <recommendedName>
        <fullName evidence="3">Actin-like ATPase domain-containing protein</fullName>
    </recommendedName>
</protein>
<dbReference type="VEuPathDB" id="FungiDB:RhiirA1_439774"/>
<dbReference type="VEuPathDB" id="FungiDB:FUN_007990"/>
<evidence type="ECO:0008006" key="3">
    <source>
        <dbReference type="Google" id="ProtNLM"/>
    </source>
</evidence>
<dbReference type="VEuPathDB" id="FungiDB:RhiirFUN_008362"/>
<dbReference type="AlphaFoldDB" id="A0A2I1HCY7"/>
<organism evidence="1 2">
    <name type="scientific">Rhizophagus irregularis</name>
    <dbReference type="NCBI Taxonomy" id="588596"/>
    <lineage>
        <taxon>Eukaryota</taxon>
        <taxon>Fungi</taxon>
        <taxon>Fungi incertae sedis</taxon>
        <taxon>Mucoromycota</taxon>
        <taxon>Glomeromycotina</taxon>
        <taxon>Glomeromycetes</taxon>
        <taxon>Glomerales</taxon>
        <taxon>Glomeraceae</taxon>
        <taxon>Rhizophagus</taxon>
    </lineage>
</organism>
<proteinExistence type="predicted"/>
<dbReference type="PANTHER" id="PTHR14187">
    <property type="entry name" value="ALPHA KINASE/ELONGATION FACTOR 2 KINASE"/>
    <property type="match status" value="1"/>
</dbReference>
<comment type="caution">
    <text evidence="1">The sequence shown here is derived from an EMBL/GenBank/DDBJ whole genome shotgun (WGS) entry which is preliminary data.</text>
</comment>
<reference evidence="1 2" key="1">
    <citation type="submission" date="2015-10" db="EMBL/GenBank/DDBJ databases">
        <title>Genome analyses suggest a sexual origin of heterokaryosis in a supposedly ancient asexual fungus.</title>
        <authorList>
            <person name="Ropars J."/>
            <person name="Sedzielewska K."/>
            <person name="Noel J."/>
            <person name="Charron P."/>
            <person name="Farinelli L."/>
            <person name="Marton T."/>
            <person name="Kruger M."/>
            <person name="Pelin A."/>
            <person name="Brachmann A."/>
            <person name="Corradi N."/>
        </authorList>
    </citation>
    <scope>NUCLEOTIDE SEQUENCE [LARGE SCALE GENOMIC DNA]</scope>
    <source>
        <strain evidence="1 2">A4</strain>
    </source>
</reference>
<dbReference type="InterPro" id="IPR043129">
    <property type="entry name" value="ATPase_NBD"/>
</dbReference>
<dbReference type="EMBL" id="LLXI01002289">
    <property type="protein sequence ID" value="PKY56746.1"/>
    <property type="molecule type" value="Genomic_DNA"/>
</dbReference>